<dbReference type="EMBL" id="CP132942">
    <property type="protein sequence ID" value="XCB34595.1"/>
    <property type="molecule type" value="Genomic_DNA"/>
</dbReference>
<protein>
    <recommendedName>
        <fullName evidence="4">OmpR/PhoB-type domain-containing protein</fullName>
    </recommendedName>
</protein>
<reference evidence="3" key="2">
    <citation type="journal article" date="2024" name="Environ. Microbiol.">
        <title>Genome analysis and description of Tunturibacter gen. nov. expands the diversity of Terriglobia in tundra soils.</title>
        <authorList>
            <person name="Messyasz A."/>
            <person name="Mannisto M.K."/>
            <person name="Kerkhof L.J."/>
            <person name="Haggblom M.M."/>
        </authorList>
    </citation>
    <scope>NUCLEOTIDE SEQUENCE</scope>
    <source>
        <strain evidence="3">X5P6</strain>
    </source>
</reference>
<reference evidence="3" key="1">
    <citation type="submission" date="2023-08" db="EMBL/GenBank/DDBJ databases">
        <authorList>
            <person name="Messyasz A."/>
            <person name="Mannisto M.K."/>
            <person name="Kerkhof L.J."/>
            <person name="Haggblom M."/>
        </authorList>
    </citation>
    <scope>NUCLEOTIDE SEQUENCE</scope>
    <source>
        <strain evidence="3">X5P6</strain>
    </source>
</reference>
<evidence type="ECO:0000256" key="1">
    <source>
        <dbReference type="SAM" id="MobiDB-lite"/>
    </source>
</evidence>
<evidence type="ECO:0008006" key="4">
    <source>
        <dbReference type="Google" id="ProtNLM"/>
    </source>
</evidence>
<feature type="region of interest" description="Disordered" evidence="1">
    <location>
        <begin position="134"/>
        <end position="153"/>
    </location>
</feature>
<feature type="compositionally biased region" description="Polar residues" evidence="1">
    <location>
        <begin position="137"/>
        <end position="146"/>
    </location>
</feature>
<gene>
    <name evidence="3" type="ORF">RBB77_06805</name>
</gene>
<evidence type="ECO:0000313" key="3">
    <source>
        <dbReference type="EMBL" id="XCB34595.1"/>
    </source>
</evidence>
<sequence length="449" mass="49925">MYLRLRLMPEHTLQVDPEPVVGSDPRWELVERIVASPSFIRSPRLCSLLMHLCELALAGRSDDINEQSIGEALFERARNYDPSIDGIVRSHASRLRQRLEQYFSEEGAHETIRLTIPKGGYTPLFEAHSRPLLRSESAVSSPQPTSVEDLPDTRTSAPVANTYRHLFWATSIALIAACSFIGFLLVHAHSAQSSPGSVAKHPLWSMLFGTDHSTLIVASDTGLTSLEAFTGKNVSLAEYLSGDYRTHATPLTGTTPEIAEKIASRRYTSIVDLDIVTKLYQIPGVPINRMQLRYARDLRPNDLKDEPVILLGSAEGTPWVELFEDKMNFVFVHDHQNHRFVVLNRLPHSNEQARYEADLNGPVHRVYGVIALRPNMKGSGDVLVLEGTSMAGTESAADFVFDDSRLLPFLATIKQNNGSLPYFELLLQSNNMNGSASGSEILSYRTTAR</sequence>
<proteinExistence type="predicted"/>
<feature type="transmembrane region" description="Helical" evidence="2">
    <location>
        <begin position="166"/>
        <end position="186"/>
    </location>
</feature>
<dbReference type="KEGG" id="tpsc:RBB77_06805"/>
<keyword evidence="2" id="KW-0472">Membrane</keyword>
<evidence type="ECO:0000256" key="2">
    <source>
        <dbReference type="SAM" id="Phobius"/>
    </source>
</evidence>
<keyword evidence="2" id="KW-0812">Transmembrane</keyword>
<accession>A0AAU7ZUH6</accession>
<name>A0AAU7ZUH6_9BACT</name>
<dbReference type="AlphaFoldDB" id="A0AAU7ZUH6"/>
<keyword evidence="2" id="KW-1133">Transmembrane helix</keyword>
<dbReference type="RefSeq" id="WP_353065885.1">
    <property type="nucleotide sequence ID" value="NZ_CP132942.1"/>
</dbReference>
<organism evidence="3">
    <name type="scientific">Tunturiibacter psychrotolerans</name>
    <dbReference type="NCBI Taxonomy" id="3069686"/>
    <lineage>
        <taxon>Bacteria</taxon>
        <taxon>Pseudomonadati</taxon>
        <taxon>Acidobacteriota</taxon>
        <taxon>Terriglobia</taxon>
        <taxon>Terriglobales</taxon>
        <taxon>Acidobacteriaceae</taxon>
        <taxon>Tunturiibacter</taxon>
    </lineage>
</organism>